<dbReference type="RefSeq" id="WP_040831050.1">
    <property type="nucleotide sequence ID" value="NZ_JBIAQY010000018.1"/>
</dbReference>
<protein>
    <recommendedName>
        <fullName evidence="5">Alpha-keto-acid decarboxylase</fullName>
    </recommendedName>
</protein>
<dbReference type="Gene3D" id="3.40.50.1220">
    <property type="entry name" value="TPP-binding domain"/>
    <property type="match status" value="1"/>
</dbReference>
<keyword evidence="10" id="KW-0456">Lyase</keyword>
<evidence type="ECO:0000259" key="13">
    <source>
        <dbReference type="Pfam" id="PF02775"/>
    </source>
</evidence>
<dbReference type="Gene3D" id="3.40.50.970">
    <property type="match status" value="2"/>
</dbReference>
<dbReference type="InterPro" id="IPR047213">
    <property type="entry name" value="TPP_PYR_PDC_IPDC-like"/>
</dbReference>
<feature type="domain" description="Thiamine pyrophosphate enzyme central" evidence="12">
    <location>
        <begin position="202"/>
        <end position="316"/>
    </location>
</feature>
<dbReference type="EMBL" id="JBIAQY010000018">
    <property type="protein sequence ID" value="MFF3573319.1"/>
    <property type="molecule type" value="Genomic_DNA"/>
</dbReference>
<dbReference type="Pfam" id="PF00205">
    <property type="entry name" value="TPP_enzyme_M"/>
    <property type="match status" value="1"/>
</dbReference>
<evidence type="ECO:0000256" key="8">
    <source>
        <dbReference type="ARBA" id="ARBA00022842"/>
    </source>
</evidence>
<dbReference type="InterPro" id="IPR011766">
    <property type="entry name" value="TPP_enzyme_TPP-bd"/>
</dbReference>
<evidence type="ECO:0000313" key="16">
    <source>
        <dbReference type="Proteomes" id="UP001601992"/>
    </source>
</evidence>
<evidence type="ECO:0000256" key="4">
    <source>
        <dbReference type="ARBA" id="ARBA00007812"/>
    </source>
</evidence>
<dbReference type="PROSITE" id="PS00187">
    <property type="entry name" value="TPP_ENZYMES"/>
    <property type="match status" value="1"/>
</dbReference>
<name>A0ABW6SDQ4_9NOCA</name>
<dbReference type="InterPro" id="IPR012000">
    <property type="entry name" value="Thiamin_PyroP_enz_cen_dom"/>
</dbReference>
<comment type="function">
    <text evidence="3">Decarboxylates branched-chain and aromatic alpha-keto acids to aldehydes.</text>
</comment>
<comment type="cofactor">
    <cofactor evidence="1">
        <name>a metal cation</name>
        <dbReference type="ChEBI" id="CHEBI:25213"/>
    </cofactor>
</comment>
<keyword evidence="6" id="KW-0479">Metal-binding</keyword>
<dbReference type="Pfam" id="PF02776">
    <property type="entry name" value="TPP_enzyme_N"/>
    <property type="match status" value="1"/>
</dbReference>
<reference evidence="15 16" key="1">
    <citation type="submission" date="2024-10" db="EMBL/GenBank/DDBJ databases">
        <title>The Natural Products Discovery Center: Release of the First 8490 Sequenced Strains for Exploring Actinobacteria Biosynthetic Diversity.</title>
        <authorList>
            <person name="Kalkreuter E."/>
            <person name="Kautsar S.A."/>
            <person name="Yang D."/>
            <person name="Bader C.D."/>
            <person name="Teijaro C.N."/>
            <person name="Fluegel L."/>
            <person name="Davis C.M."/>
            <person name="Simpson J.R."/>
            <person name="Lauterbach L."/>
            <person name="Steele A.D."/>
            <person name="Gui C."/>
            <person name="Meng S."/>
            <person name="Li G."/>
            <person name="Viehrig K."/>
            <person name="Ye F."/>
            <person name="Su P."/>
            <person name="Kiefer A.F."/>
            <person name="Nichols A."/>
            <person name="Cepeda A.J."/>
            <person name="Yan W."/>
            <person name="Fan B."/>
            <person name="Jiang Y."/>
            <person name="Adhikari A."/>
            <person name="Zheng C.-J."/>
            <person name="Schuster L."/>
            <person name="Cowan T.M."/>
            <person name="Smanski M.J."/>
            <person name="Chevrette M.G."/>
            <person name="De Carvalho L.P.S."/>
            <person name="Shen B."/>
        </authorList>
    </citation>
    <scope>NUCLEOTIDE SEQUENCE [LARGE SCALE GENOMIC DNA]</scope>
    <source>
        <strain evidence="15 16">NPDC002593</strain>
    </source>
</reference>
<keyword evidence="9 11" id="KW-0786">Thiamine pyrophosphate</keyword>
<keyword evidence="8" id="KW-0460">Magnesium</keyword>
<gene>
    <name evidence="15" type="ORF">ACFYXQ_36720</name>
</gene>
<proteinExistence type="inferred from homology"/>
<accession>A0ABW6SDQ4</accession>
<comment type="caution">
    <text evidence="15">The sequence shown here is derived from an EMBL/GenBank/DDBJ whole genome shotgun (WGS) entry which is preliminary data.</text>
</comment>
<dbReference type="PIRSF" id="PIRSF036565">
    <property type="entry name" value="Pyruvt_ip_decrb"/>
    <property type="match status" value="1"/>
</dbReference>
<evidence type="ECO:0000256" key="5">
    <source>
        <dbReference type="ARBA" id="ARBA00020054"/>
    </source>
</evidence>
<comment type="similarity">
    <text evidence="4 11">Belongs to the TPP enzyme family.</text>
</comment>
<evidence type="ECO:0000256" key="11">
    <source>
        <dbReference type="RuleBase" id="RU362132"/>
    </source>
</evidence>
<evidence type="ECO:0000256" key="10">
    <source>
        <dbReference type="ARBA" id="ARBA00023239"/>
    </source>
</evidence>
<dbReference type="InterPro" id="IPR012110">
    <property type="entry name" value="PDC/IPDC-like"/>
</dbReference>
<dbReference type="SUPFAM" id="SSF52518">
    <property type="entry name" value="Thiamin diphosphate-binding fold (THDP-binding)"/>
    <property type="match status" value="2"/>
</dbReference>
<dbReference type="Pfam" id="PF02775">
    <property type="entry name" value="TPP_enzyme_C"/>
    <property type="match status" value="1"/>
</dbReference>
<dbReference type="PANTHER" id="PTHR43452:SF30">
    <property type="entry name" value="PYRUVATE DECARBOXYLASE ISOZYME 1-RELATED"/>
    <property type="match status" value="1"/>
</dbReference>
<evidence type="ECO:0000256" key="9">
    <source>
        <dbReference type="ARBA" id="ARBA00023052"/>
    </source>
</evidence>
<feature type="domain" description="Thiamine pyrophosphate enzyme N-terminal TPP-binding" evidence="14">
    <location>
        <begin position="7"/>
        <end position="108"/>
    </location>
</feature>
<dbReference type="InterPro" id="IPR029035">
    <property type="entry name" value="DHS-like_NAD/FAD-binding_dom"/>
</dbReference>
<dbReference type="SUPFAM" id="SSF52467">
    <property type="entry name" value="DHS-like NAD/FAD-binding domain"/>
    <property type="match status" value="1"/>
</dbReference>
<dbReference type="InterPro" id="IPR012001">
    <property type="entry name" value="Thiamin_PyroP_enz_TPP-bd_dom"/>
</dbReference>
<evidence type="ECO:0000256" key="3">
    <source>
        <dbReference type="ARBA" id="ARBA00002938"/>
    </source>
</evidence>
<keyword evidence="16" id="KW-1185">Reference proteome</keyword>
<dbReference type="InterPro" id="IPR047214">
    <property type="entry name" value="TPP_PDC_IPDC"/>
</dbReference>
<dbReference type="InterPro" id="IPR029061">
    <property type="entry name" value="THDP-binding"/>
</dbReference>
<comment type="cofactor">
    <cofactor evidence="2">
        <name>thiamine diphosphate</name>
        <dbReference type="ChEBI" id="CHEBI:58937"/>
    </cofactor>
</comment>
<feature type="domain" description="Thiamine pyrophosphate enzyme TPP-binding" evidence="13">
    <location>
        <begin position="399"/>
        <end position="523"/>
    </location>
</feature>
<evidence type="ECO:0000256" key="7">
    <source>
        <dbReference type="ARBA" id="ARBA00022793"/>
    </source>
</evidence>
<evidence type="ECO:0000313" key="15">
    <source>
        <dbReference type="EMBL" id="MFF3573319.1"/>
    </source>
</evidence>
<sequence>MSNDFLVGHYLLQRLRELGISEVFGVPGDYVLEFIDQISHDPDMSWVGNCNELNAAYAADGYARVKGAAAFVVTSGVGDLGAAGGVGGSYAENVPTVLISGLPGSGNRWTGRPAMHHSLGDGDFSRFQRMFSEITVAQTVLSADNAAAEIDRVLREAWVRKRPVFLALPDDVAVAPVARPDRELDLSPPACDPVELSEWADKVGSALHAAESPVVLVDSGVRQHGFTAEVGEWLSRTGLPWATTWAANFDLDKRIPGYLGTYFGSAAKVPAVAQVDNADVLIRIGLRLDEFSGGKANPDYRGPEVIDIDPVRSVLHTGSYSALPMSAMVTALGEQRLGRPRRRHSAPTRRAVRSFDVEPGRTLVQDRLWNRLGLCLREGDTVVVDTGTGNVGIRSAPIPDGVTVLTQNAWASIGWSVPALLGAQHANPTGRHILVVGDGALALTVQEISTMLTSGHAPLIVVLNNGGYLVEDFAGGRKMACNDIWVWHYDRIPQVFDGLGKHKPLGLRVRTEDDLERALSEAEQAYIDGRLALLEIVLDRDDAPRQMRGFAK</sequence>
<organism evidence="15 16">
    <name type="scientific">Nocardia jiangxiensis</name>
    <dbReference type="NCBI Taxonomy" id="282685"/>
    <lineage>
        <taxon>Bacteria</taxon>
        <taxon>Bacillati</taxon>
        <taxon>Actinomycetota</taxon>
        <taxon>Actinomycetes</taxon>
        <taxon>Mycobacteriales</taxon>
        <taxon>Nocardiaceae</taxon>
        <taxon>Nocardia</taxon>
    </lineage>
</organism>
<evidence type="ECO:0000259" key="12">
    <source>
        <dbReference type="Pfam" id="PF00205"/>
    </source>
</evidence>
<dbReference type="Proteomes" id="UP001601992">
    <property type="component" value="Unassembled WGS sequence"/>
</dbReference>
<dbReference type="CDD" id="cd07038">
    <property type="entry name" value="TPP_PYR_PDC_IPDC_like"/>
    <property type="match status" value="1"/>
</dbReference>
<dbReference type="InterPro" id="IPR000399">
    <property type="entry name" value="TPP-bd_CS"/>
</dbReference>
<keyword evidence="7" id="KW-0210">Decarboxylase</keyword>
<dbReference type="PANTHER" id="PTHR43452">
    <property type="entry name" value="PYRUVATE DECARBOXYLASE"/>
    <property type="match status" value="1"/>
</dbReference>
<evidence type="ECO:0000256" key="2">
    <source>
        <dbReference type="ARBA" id="ARBA00001964"/>
    </source>
</evidence>
<dbReference type="CDD" id="cd02005">
    <property type="entry name" value="TPP_PDC_IPDC"/>
    <property type="match status" value="1"/>
</dbReference>
<evidence type="ECO:0000259" key="14">
    <source>
        <dbReference type="Pfam" id="PF02776"/>
    </source>
</evidence>
<evidence type="ECO:0000256" key="1">
    <source>
        <dbReference type="ARBA" id="ARBA00001920"/>
    </source>
</evidence>
<evidence type="ECO:0000256" key="6">
    <source>
        <dbReference type="ARBA" id="ARBA00022723"/>
    </source>
</evidence>